<keyword evidence="13" id="KW-1185">Reference proteome</keyword>
<keyword evidence="3" id="KW-0050">Antiport</keyword>
<keyword evidence="8" id="KW-0406">Ion transport</keyword>
<dbReference type="GO" id="GO:0012505">
    <property type="term" value="C:endomembrane system"/>
    <property type="evidence" value="ECO:0007669"/>
    <property type="project" value="UniProtKB-SubCell"/>
</dbReference>
<dbReference type="Gene3D" id="1.20.1530.20">
    <property type="match status" value="1"/>
</dbReference>
<dbReference type="Proteomes" id="UP000623250">
    <property type="component" value="Unassembled WGS sequence"/>
</dbReference>
<dbReference type="GO" id="GO:0006813">
    <property type="term" value="P:potassium ion transport"/>
    <property type="evidence" value="ECO:0007669"/>
    <property type="project" value="UniProtKB-KW"/>
</dbReference>
<evidence type="ECO:0000256" key="4">
    <source>
        <dbReference type="ARBA" id="ARBA00022538"/>
    </source>
</evidence>
<dbReference type="EMBL" id="JAEMUK010000002">
    <property type="protein sequence ID" value="MBJ7542032.1"/>
    <property type="molecule type" value="Genomic_DNA"/>
</dbReference>
<keyword evidence="4" id="KW-0633">Potassium transport</keyword>
<dbReference type="InterPro" id="IPR006153">
    <property type="entry name" value="Cation/H_exchanger_TM"/>
</dbReference>
<accession>A0A8I1GFS2</accession>
<evidence type="ECO:0000256" key="3">
    <source>
        <dbReference type="ARBA" id="ARBA00022449"/>
    </source>
</evidence>
<feature type="transmembrane region" description="Helical" evidence="10">
    <location>
        <begin position="102"/>
        <end position="124"/>
    </location>
</feature>
<feature type="transmembrane region" description="Helical" evidence="10">
    <location>
        <begin position="162"/>
        <end position="187"/>
    </location>
</feature>
<dbReference type="InterPro" id="IPR003148">
    <property type="entry name" value="RCK_N"/>
</dbReference>
<feature type="domain" description="RCK N-terminal" evidence="11">
    <location>
        <begin position="418"/>
        <end position="535"/>
    </location>
</feature>
<comment type="caution">
    <text evidence="12">The sequence shown here is derived from an EMBL/GenBank/DDBJ whole genome shotgun (WGS) entry which is preliminary data.</text>
</comment>
<keyword evidence="5 10" id="KW-0812">Transmembrane</keyword>
<dbReference type="InterPro" id="IPR038770">
    <property type="entry name" value="Na+/solute_symporter_sf"/>
</dbReference>
<dbReference type="PANTHER" id="PTHR46157">
    <property type="entry name" value="K(+) EFFLUX ANTIPORTER 3, CHLOROPLASTIC"/>
    <property type="match status" value="1"/>
</dbReference>
<dbReference type="GO" id="GO:0015297">
    <property type="term" value="F:antiporter activity"/>
    <property type="evidence" value="ECO:0007669"/>
    <property type="project" value="UniProtKB-KW"/>
</dbReference>
<name>A0A8I1GFS2_9HYPH</name>
<feature type="transmembrane region" description="Helical" evidence="10">
    <location>
        <begin position="71"/>
        <end position="90"/>
    </location>
</feature>
<feature type="transmembrane region" description="Helical" evidence="10">
    <location>
        <begin position="199"/>
        <end position="218"/>
    </location>
</feature>
<evidence type="ECO:0000256" key="2">
    <source>
        <dbReference type="ARBA" id="ARBA00022448"/>
    </source>
</evidence>
<dbReference type="SUPFAM" id="SSF51735">
    <property type="entry name" value="NAD(P)-binding Rossmann-fold domains"/>
    <property type="match status" value="1"/>
</dbReference>
<evidence type="ECO:0000256" key="5">
    <source>
        <dbReference type="ARBA" id="ARBA00022692"/>
    </source>
</evidence>
<dbReference type="InterPro" id="IPR036291">
    <property type="entry name" value="NAD(P)-bd_dom_sf"/>
</dbReference>
<evidence type="ECO:0000256" key="10">
    <source>
        <dbReference type="SAM" id="Phobius"/>
    </source>
</evidence>
<organism evidence="12 13">
    <name type="scientific">Rhodomicrobium udaipurense</name>
    <dbReference type="NCBI Taxonomy" id="1202716"/>
    <lineage>
        <taxon>Bacteria</taxon>
        <taxon>Pseudomonadati</taxon>
        <taxon>Pseudomonadota</taxon>
        <taxon>Alphaproteobacteria</taxon>
        <taxon>Hyphomicrobiales</taxon>
        <taxon>Hyphomicrobiaceae</taxon>
        <taxon>Rhodomicrobium</taxon>
    </lineage>
</organism>
<protein>
    <submittedName>
        <fullName evidence="12">Cation:proton antiporter</fullName>
    </submittedName>
</protein>
<evidence type="ECO:0000256" key="8">
    <source>
        <dbReference type="ARBA" id="ARBA00023065"/>
    </source>
</evidence>
<keyword evidence="7 10" id="KW-1133">Transmembrane helix</keyword>
<evidence type="ECO:0000259" key="11">
    <source>
        <dbReference type="PROSITE" id="PS51201"/>
    </source>
</evidence>
<dbReference type="AlphaFoldDB" id="A0A8I1GFS2"/>
<evidence type="ECO:0000256" key="7">
    <source>
        <dbReference type="ARBA" id="ARBA00022989"/>
    </source>
</evidence>
<keyword evidence="9 10" id="KW-0472">Membrane</keyword>
<feature type="transmembrane region" description="Helical" evidence="10">
    <location>
        <begin position="350"/>
        <end position="367"/>
    </location>
</feature>
<feature type="transmembrane region" description="Helical" evidence="10">
    <location>
        <begin position="283"/>
        <end position="302"/>
    </location>
</feature>
<proteinExistence type="predicted"/>
<evidence type="ECO:0000256" key="6">
    <source>
        <dbReference type="ARBA" id="ARBA00022958"/>
    </source>
</evidence>
<reference evidence="12 13" key="1">
    <citation type="submission" date="2020-12" db="EMBL/GenBank/DDBJ databases">
        <title>Revised draft genomes of Rhodomicrobium vannielii ATCC 17100 and Rhodomicrobium udaipurense JA643.</title>
        <authorList>
            <person name="Conners E.M."/>
            <person name="Davenport E.J."/>
            <person name="Bose A."/>
        </authorList>
    </citation>
    <scope>NUCLEOTIDE SEQUENCE [LARGE SCALE GENOMIC DNA]</scope>
    <source>
        <strain evidence="12 13">JA643</strain>
    </source>
</reference>
<sequence>MSASINMQAYSDALVVLGTAGIIIPMVHAWGLSPVLGWLGAGVLLGPLGLGSFIPEAPLLYWFTVVDPSHISGFADLGVVFLLFLIGLELSYERLLAMRRLVFGLGGLQVAITAAIIAIIVKALGYSGVVAAILGGCLALSSTAIVLEVLSRQNRLRTSTGIASFSVLLAQDLAVIPILIFVSILGAHGGSVIETAEHAVVHALAAIAIIIFVGRAFLRPLFRQVARTKSRELFIAATLFVIVGTGVVAALANLSMALGAFVAGVLLAETEYRHAIETVVEPVKGLLLGMFFFTVGMGIDFRELLHWPIWLPACVVGLIALKAAILIPLARAFGVPWAAAIENGLLMGPGGEFAFVGITLAASLGVINRDASSFSLAVTSLTMALIPLLSILANRITPLILKPRPINPAVAAEPQPQTRHAIVVGYGRVGRVVCEMLEKNGVPYTAVDSDTAAVTQGRAIGHSVYYGNAINPPFLKACGVMDASAVVVTIHVQPMIDDIVEEVRRLRPDVPIISRARDEGHARHLYTIGVTDAVPVVTEASFQLAESTLLSLGLPVDAVEKTIQARRAQVRAELQPHPIVARPREAAAGAAESTEVV</sequence>
<comment type="subcellular location">
    <subcellularLocation>
        <location evidence="1">Endomembrane system</location>
        <topology evidence="1">Multi-pass membrane protein</topology>
    </subcellularLocation>
</comment>
<feature type="transmembrane region" description="Helical" evidence="10">
    <location>
        <begin position="239"/>
        <end position="263"/>
    </location>
</feature>
<evidence type="ECO:0000256" key="1">
    <source>
        <dbReference type="ARBA" id="ARBA00004127"/>
    </source>
</evidence>
<dbReference type="GO" id="GO:0005886">
    <property type="term" value="C:plasma membrane"/>
    <property type="evidence" value="ECO:0007669"/>
    <property type="project" value="TreeGrafter"/>
</dbReference>
<evidence type="ECO:0000313" key="13">
    <source>
        <dbReference type="Proteomes" id="UP000623250"/>
    </source>
</evidence>
<dbReference type="GO" id="GO:1902600">
    <property type="term" value="P:proton transmembrane transport"/>
    <property type="evidence" value="ECO:0007669"/>
    <property type="project" value="InterPro"/>
</dbReference>
<dbReference type="PANTHER" id="PTHR46157:SF4">
    <property type="entry name" value="K(+) EFFLUX ANTIPORTER 3, CHLOROPLASTIC"/>
    <property type="match status" value="1"/>
</dbReference>
<dbReference type="Gene3D" id="3.40.50.720">
    <property type="entry name" value="NAD(P)-binding Rossmann-like Domain"/>
    <property type="match status" value="1"/>
</dbReference>
<dbReference type="PROSITE" id="PS51201">
    <property type="entry name" value="RCK_N"/>
    <property type="match status" value="1"/>
</dbReference>
<gene>
    <name evidence="12" type="ORF">JDN41_00490</name>
</gene>
<dbReference type="Pfam" id="PF00999">
    <property type="entry name" value="Na_H_Exchanger"/>
    <property type="match status" value="1"/>
</dbReference>
<feature type="transmembrane region" description="Helical" evidence="10">
    <location>
        <begin position="374"/>
        <end position="393"/>
    </location>
</feature>
<dbReference type="FunFam" id="3.40.50.720:FF:000036">
    <property type="entry name" value="Glutathione-regulated potassium-efflux system protein KefB"/>
    <property type="match status" value="1"/>
</dbReference>
<feature type="transmembrane region" description="Helical" evidence="10">
    <location>
        <begin position="130"/>
        <end position="150"/>
    </location>
</feature>
<evidence type="ECO:0000256" key="9">
    <source>
        <dbReference type="ARBA" id="ARBA00023136"/>
    </source>
</evidence>
<keyword evidence="6" id="KW-0630">Potassium</keyword>
<keyword evidence="2" id="KW-0813">Transport</keyword>
<dbReference type="Pfam" id="PF02254">
    <property type="entry name" value="TrkA_N"/>
    <property type="match status" value="1"/>
</dbReference>
<evidence type="ECO:0000313" key="12">
    <source>
        <dbReference type="EMBL" id="MBJ7542032.1"/>
    </source>
</evidence>
<feature type="transmembrane region" description="Helical" evidence="10">
    <location>
        <begin position="309"/>
        <end position="330"/>
    </location>
</feature>
<dbReference type="RefSeq" id="WP_052037365.1">
    <property type="nucleotide sequence ID" value="NZ_JAEMUK010000002.1"/>
</dbReference>